<dbReference type="InterPro" id="IPR036610">
    <property type="entry name" value="PEBP-like_sf"/>
</dbReference>
<dbReference type="InterPro" id="IPR008914">
    <property type="entry name" value="PEBP"/>
</dbReference>
<evidence type="ECO:0000256" key="5">
    <source>
        <dbReference type="ARBA" id="ARBA00023128"/>
    </source>
</evidence>
<sequence length="386" mass="44962">MALRRVCAATLRTGTDLGVNNARAFVTTAFLCRRVPPLGPMPNEDIDVKNLESIERYRSYTRYFRQAEKANNKPVWWRTYRSYAEKADPEHGAERVNIGLPYYQPNRTKEVRERREVMKNNKKNVELERACRLHTYKIPVDRVQETWEKTSAPFHVKRLADHYGVFRDLFPMAYFVPQVSLRICYRQDSSGQVHYGNRLTPTEAASAPHVSFDAEEGSLWTLLLTSPDEHLLDNEAEYVHWLVGNIPGGTVHAGEELCHYLPPFPARGTGFHRYIYVLFKQEGPINFQGDVRPSPCHSLVDRTFKTVDFYRKHQDNMTPAGLAFFQCQWDESVTSTFHSTLNMKEPVFEFIQPPVYHPPQVKYPHGQPLRYLDRYRDGKEHTYGIY</sequence>
<dbReference type="STRING" id="64144.ENSATEP00000005862"/>
<keyword evidence="6" id="KW-0687">Ribonucleoprotein</keyword>
<reference evidence="10" key="3">
    <citation type="submission" date="2025-09" db="UniProtKB">
        <authorList>
            <consortium name="Ensembl"/>
        </authorList>
    </citation>
    <scope>IDENTIFICATION</scope>
</reference>
<name>A0A3Q1HBF5_ANATE</name>
<comment type="similarity">
    <text evidence="7">Belongs to the phosphatidylethanolamine-binding protein family. Mitochondrion-specific ribosomal protein mL38 subfamily.</text>
</comment>
<dbReference type="SUPFAM" id="SSF49777">
    <property type="entry name" value="PEBP-like"/>
    <property type="match status" value="1"/>
</dbReference>
<gene>
    <name evidence="10" type="primary">MRPL38</name>
</gene>
<keyword evidence="3" id="KW-0689">Ribosomal protein</keyword>
<evidence type="ECO:0000256" key="7">
    <source>
        <dbReference type="ARBA" id="ARBA00038016"/>
    </source>
</evidence>
<accession>A0A3Q1HBF5</accession>
<dbReference type="RefSeq" id="XP_026206396.1">
    <property type="nucleotide sequence ID" value="XM_026350611.1"/>
</dbReference>
<evidence type="ECO:0000256" key="1">
    <source>
        <dbReference type="ARBA" id="ARBA00004173"/>
    </source>
</evidence>
<dbReference type="FunFam" id="3.90.280.10:FF:000002">
    <property type="entry name" value="39S ribosomal protein L38, mitochondrial"/>
    <property type="match status" value="1"/>
</dbReference>
<dbReference type="GeneID" id="113155887"/>
<keyword evidence="11" id="KW-1185">Reference proteome</keyword>
<keyword evidence="4" id="KW-0175">Coiled coil</keyword>
<evidence type="ECO:0000256" key="6">
    <source>
        <dbReference type="ARBA" id="ARBA00023274"/>
    </source>
</evidence>
<dbReference type="InterPro" id="IPR035810">
    <property type="entry name" value="PEBP_euk"/>
</dbReference>
<dbReference type="GO" id="GO:0005743">
    <property type="term" value="C:mitochondrial inner membrane"/>
    <property type="evidence" value="ECO:0007669"/>
    <property type="project" value="UniProtKB-ARBA"/>
</dbReference>
<keyword evidence="2" id="KW-0809">Transit peptide</keyword>
<dbReference type="CDD" id="cd00866">
    <property type="entry name" value="PEBP_euk"/>
    <property type="match status" value="1"/>
</dbReference>
<keyword evidence="5" id="KW-0496">Mitochondrion</keyword>
<protein>
    <recommendedName>
        <fullName evidence="8">Large ribosomal subunit protein mL38</fullName>
    </recommendedName>
    <alternativeName>
        <fullName evidence="9">39S ribosomal protein L38, mitochondrial</fullName>
    </alternativeName>
</protein>
<dbReference type="Ensembl" id="ENSATET00000005961.3">
    <property type="protein sequence ID" value="ENSATEP00000005862.2"/>
    <property type="gene ID" value="ENSATEG00000004146.3"/>
</dbReference>
<dbReference type="GO" id="GO:0005762">
    <property type="term" value="C:mitochondrial large ribosomal subunit"/>
    <property type="evidence" value="ECO:0007669"/>
    <property type="project" value="TreeGrafter"/>
</dbReference>
<dbReference type="GeneTree" id="ENSGT00900000141125"/>
<organism evidence="10 11">
    <name type="scientific">Anabas testudineus</name>
    <name type="common">Climbing perch</name>
    <name type="synonym">Anthias testudineus</name>
    <dbReference type="NCBI Taxonomy" id="64144"/>
    <lineage>
        <taxon>Eukaryota</taxon>
        <taxon>Metazoa</taxon>
        <taxon>Chordata</taxon>
        <taxon>Craniata</taxon>
        <taxon>Vertebrata</taxon>
        <taxon>Euteleostomi</taxon>
        <taxon>Actinopterygii</taxon>
        <taxon>Neopterygii</taxon>
        <taxon>Teleostei</taxon>
        <taxon>Neoteleostei</taxon>
        <taxon>Acanthomorphata</taxon>
        <taxon>Anabantaria</taxon>
        <taxon>Anabantiformes</taxon>
        <taxon>Anabantoidei</taxon>
        <taxon>Anabantidae</taxon>
        <taxon>Anabas</taxon>
    </lineage>
</organism>
<dbReference type="PANTHER" id="PTHR11362">
    <property type="entry name" value="PHOSPHATIDYLETHANOLAMINE-BINDING PROTEIN"/>
    <property type="match status" value="1"/>
</dbReference>
<evidence type="ECO:0000313" key="11">
    <source>
        <dbReference type="Proteomes" id="UP000265040"/>
    </source>
</evidence>
<comment type="subcellular location">
    <subcellularLocation>
        <location evidence="1">Mitochondrion</location>
    </subcellularLocation>
</comment>
<dbReference type="AlphaFoldDB" id="A0A3Q1HBF5"/>
<proteinExistence type="inferred from homology"/>
<evidence type="ECO:0000256" key="8">
    <source>
        <dbReference type="ARBA" id="ARBA00039444"/>
    </source>
</evidence>
<dbReference type="PANTHER" id="PTHR11362:SF133">
    <property type="entry name" value="LARGE RIBOSOMAL SUBUNIT PROTEIN ML38"/>
    <property type="match status" value="1"/>
</dbReference>
<reference evidence="10" key="1">
    <citation type="submission" date="2021-04" db="EMBL/GenBank/DDBJ databases">
        <authorList>
            <consortium name="Wellcome Sanger Institute Data Sharing"/>
        </authorList>
    </citation>
    <scope>NUCLEOTIDE SEQUENCE [LARGE SCALE GENOMIC DNA]</scope>
</reference>
<evidence type="ECO:0000256" key="3">
    <source>
        <dbReference type="ARBA" id="ARBA00022980"/>
    </source>
</evidence>
<dbReference type="Pfam" id="PF01161">
    <property type="entry name" value="PBP"/>
    <property type="match status" value="1"/>
</dbReference>
<evidence type="ECO:0000256" key="4">
    <source>
        <dbReference type="ARBA" id="ARBA00023054"/>
    </source>
</evidence>
<evidence type="ECO:0000313" key="10">
    <source>
        <dbReference type="Ensembl" id="ENSATEP00000005862.2"/>
    </source>
</evidence>
<evidence type="ECO:0000256" key="9">
    <source>
        <dbReference type="ARBA" id="ARBA00041206"/>
    </source>
</evidence>
<dbReference type="Proteomes" id="UP000265040">
    <property type="component" value="Chromosome 19"/>
</dbReference>
<evidence type="ECO:0000256" key="2">
    <source>
        <dbReference type="ARBA" id="ARBA00022946"/>
    </source>
</evidence>
<dbReference type="OMA" id="PQKKFPH"/>
<dbReference type="Gene3D" id="3.90.280.10">
    <property type="entry name" value="PEBP-like"/>
    <property type="match status" value="1"/>
</dbReference>
<reference evidence="10" key="2">
    <citation type="submission" date="2025-08" db="UniProtKB">
        <authorList>
            <consortium name="Ensembl"/>
        </authorList>
    </citation>
    <scope>IDENTIFICATION</scope>
</reference>
<dbReference type="InParanoid" id="A0A3Q1HBF5"/>